<dbReference type="EMBL" id="UGQL01000002">
    <property type="protein sequence ID" value="STZ69204.1"/>
    <property type="molecule type" value="Genomic_DNA"/>
</dbReference>
<protein>
    <submittedName>
        <fullName evidence="2">Uncharacterized protein</fullName>
    </submittedName>
</protein>
<proteinExistence type="predicted"/>
<dbReference type="Proteomes" id="UP000255024">
    <property type="component" value="Unassembled WGS sequence"/>
</dbReference>
<accession>A0A378U3H1</accession>
<evidence type="ECO:0000256" key="1">
    <source>
        <dbReference type="SAM" id="SignalP"/>
    </source>
</evidence>
<feature type="chain" id="PRO_5016871689" evidence="1">
    <location>
        <begin position="23"/>
        <end position="133"/>
    </location>
</feature>
<evidence type="ECO:0000313" key="3">
    <source>
        <dbReference type="Proteomes" id="UP000255024"/>
    </source>
</evidence>
<keyword evidence="1" id="KW-0732">Signal</keyword>
<dbReference type="PROSITE" id="PS51257">
    <property type="entry name" value="PROKAR_LIPOPROTEIN"/>
    <property type="match status" value="1"/>
</dbReference>
<gene>
    <name evidence="2" type="ORF">NCTC11179_02708</name>
</gene>
<keyword evidence="3" id="KW-1185">Reference proteome</keyword>
<evidence type="ECO:0000313" key="2">
    <source>
        <dbReference type="EMBL" id="STZ69204.1"/>
    </source>
</evidence>
<name>A0A378U3H1_MYROD</name>
<dbReference type="AlphaFoldDB" id="A0A378U3H1"/>
<feature type="signal peptide" evidence="1">
    <location>
        <begin position="1"/>
        <end position="22"/>
    </location>
</feature>
<organism evidence="2 3">
    <name type="scientific">Myroides odoratus</name>
    <name type="common">Flavobacterium odoratum</name>
    <dbReference type="NCBI Taxonomy" id="256"/>
    <lineage>
        <taxon>Bacteria</taxon>
        <taxon>Pseudomonadati</taxon>
        <taxon>Bacteroidota</taxon>
        <taxon>Flavobacteriia</taxon>
        <taxon>Flavobacteriales</taxon>
        <taxon>Flavobacteriaceae</taxon>
        <taxon>Myroides</taxon>
    </lineage>
</organism>
<reference evidence="2 3" key="1">
    <citation type="submission" date="2018-06" db="EMBL/GenBank/DDBJ databases">
        <authorList>
            <consortium name="Pathogen Informatics"/>
            <person name="Doyle S."/>
        </authorList>
    </citation>
    <scope>NUCLEOTIDE SEQUENCE [LARGE SCALE GENOMIC DNA]</scope>
    <source>
        <strain evidence="2 3">NCTC11179</strain>
    </source>
</reference>
<sequence>MLKKIKFIMICAVLAMGTVACSSDDSSTPDNPPTGESGEYKVVVSVTPGATLEQVMVTLTNGQEMDTDLIQEFNGQREWSKTYKKSAKQSLGVTAGGFGKDENSKLTVKIMKGSTVVKESSGKGQIMTVAAVL</sequence>